<dbReference type="EnsemblMetazoa" id="OVOC11246.1">
    <property type="protein sequence ID" value="OVOC11246.1"/>
    <property type="gene ID" value="WBGene00248055"/>
</dbReference>
<dbReference type="AlphaFoldDB" id="A0A8R1TKM2"/>
<dbReference type="Proteomes" id="UP000024404">
    <property type="component" value="Unassembled WGS sequence"/>
</dbReference>
<sequence>MQIAKMLYLNEIFMESISIWMRSVKLQINISITITFTKYCQQYNIINQKLINSSEDMDYFHPEKGYEDMKEEHHCQYKEGFSWY</sequence>
<reference evidence="2" key="1">
    <citation type="submission" date="2013-10" db="EMBL/GenBank/DDBJ databases">
        <title>Genome sequencing of Onchocerca volvulus.</title>
        <authorList>
            <person name="Cotton J."/>
            <person name="Tsai J."/>
            <person name="Stanley E."/>
            <person name="Tracey A."/>
            <person name="Holroyd N."/>
            <person name="Lustigman S."/>
            <person name="Berriman M."/>
        </authorList>
    </citation>
    <scope>NUCLEOTIDE SEQUENCE</scope>
</reference>
<organism evidence="1 2">
    <name type="scientific">Onchocerca volvulus</name>
    <dbReference type="NCBI Taxonomy" id="6282"/>
    <lineage>
        <taxon>Eukaryota</taxon>
        <taxon>Metazoa</taxon>
        <taxon>Ecdysozoa</taxon>
        <taxon>Nematoda</taxon>
        <taxon>Chromadorea</taxon>
        <taxon>Rhabditida</taxon>
        <taxon>Spirurina</taxon>
        <taxon>Spiruromorpha</taxon>
        <taxon>Filarioidea</taxon>
        <taxon>Onchocercidae</taxon>
        <taxon>Onchocerca</taxon>
    </lineage>
</organism>
<accession>A0A8R1TKM2</accession>
<proteinExistence type="predicted"/>
<dbReference type="EMBL" id="CMVM020000350">
    <property type="status" value="NOT_ANNOTATED_CDS"/>
    <property type="molecule type" value="Genomic_DNA"/>
</dbReference>
<evidence type="ECO:0000313" key="1">
    <source>
        <dbReference type="EnsemblMetazoa" id="OVOC11246.1"/>
    </source>
</evidence>
<protein>
    <submittedName>
        <fullName evidence="1">Uncharacterized protein</fullName>
    </submittedName>
</protein>
<name>A0A8R1TKM2_ONCVO</name>
<reference evidence="1" key="2">
    <citation type="submission" date="2022-06" db="UniProtKB">
        <authorList>
            <consortium name="EnsemblMetazoa"/>
        </authorList>
    </citation>
    <scope>IDENTIFICATION</scope>
</reference>
<keyword evidence="2" id="KW-1185">Reference proteome</keyword>
<evidence type="ECO:0000313" key="2">
    <source>
        <dbReference type="Proteomes" id="UP000024404"/>
    </source>
</evidence>